<name>A0ABS5VBP0_9MOLU</name>
<evidence type="ECO:0000313" key="3">
    <source>
        <dbReference type="Proteomes" id="UP000707147"/>
    </source>
</evidence>
<comment type="caution">
    <text evidence="2">The sequence shown here is derived from an EMBL/GenBank/DDBJ whole genome shotgun (WGS) entry which is preliminary data.</text>
</comment>
<dbReference type="SUPFAM" id="SSF57997">
    <property type="entry name" value="Tropomyosin"/>
    <property type="match status" value="1"/>
</dbReference>
<dbReference type="Proteomes" id="UP000707147">
    <property type="component" value="Unassembled WGS sequence"/>
</dbReference>
<evidence type="ECO:0000313" key="2">
    <source>
        <dbReference type="EMBL" id="MBT1576992.1"/>
    </source>
</evidence>
<evidence type="ECO:0000256" key="1">
    <source>
        <dbReference type="SAM" id="Coils"/>
    </source>
</evidence>
<accession>A0ABS5VBP0</accession>
<sequence>KNLKEKYTNDLTQIQRELNATKTENKQLEKEMQEIQDELVKNKNADETLVKQLNEKEDKIKKLKGKISTLEANETQLQTIIKQKDEEINQLQQTIQLQAQEIQRLTVQLERQIDLFVEQGQKILQLEGTIKALGDANSGLSGTNKELQHQINKLKNELEEEKQAHKAMKKKLDKQIVKLKADQLELGNDYEKLKTQNDEWQTKSNITQITTAIGALGGPAGMVVGAATGVVVNEIIDAWKALKRWW</sequence>
<gene>
    <name evidence="2" type="ORF">KEC49_02420</name>
</gene>
<dbReference type="EMBL" id="JAHFWK010000070">
    <property type="protein sequence ID" value="MBT1576992.1"/>
    <property type="molecule type" value="Genomic_DNA"/>
</dbReference>
<protein>
    <submittedName>
        <fullName evidence="2">Uncharacterized protein</fullName>
    </submittedName>
</protein>
<reference evidence="3" key="1">
    <citation type="journal article" date="2022" name="Forests">
        <title>Identification of Endophytic Microbiota of Phytoplasma-Infected Russian Olive Trees Elaeagnus angustifolia L. in the Northwest of Iran.</title>
        <authorList>
            <person name="Azizpour N."/>
            <person name="Nematollahi S."/>
            <person name="Khakvar R."/>
            <person name="Jamshidi M."/>
            <person name="Norouzi-Beirami M.H."/>
        </authorList>
    </citation>
    <scope>NUCLEOTIDE SEQUENCE [LARGE SCALE GENOMIC DNA]</scope>
    <source>
        <strain evidence="3">TBZ1</strain>
    </source>
</reference>
<feature type="coiled-coil region" evidence="1">
    <location>
        <begin position="137"/>
        <end position="182"/>
    </location>
</feature>
<feature type="coiled-coil region" evidence="1">
    <location>
        <begin position="4"/>
        <end position="108"/>
    </location>
</feature>
<proteinExistence type="predicted"/>
<keyword evidence="3" id="KW-1185">Reference proteome</keyword>
<organism evidence="2 3">
    <name type="scientific">'Elaeagnus angustifolia' witches'-broom phytoplasma</name>
    <dbReference type="NCBI Taxonomy" id="1538355"/>
    <lineage>
        <taxon>Bacteria</taxon>
        <taxon>Bacillati</taxon>
        <taxon>Mycoplasmatota</taxon>
        <taxon>Mollicutes</taxon>
        <taxon>Acholeplasmatales</taxon>
        <taxon>Acholeplasmataceae</taxon>
        <taxon>Candidatus Phytoplasma</taxon>
        <taxon>16SrI (Aster yellows group)</taxon>
    </lineage>
</organism>
<feature type="non-terminal residue" evidence="2">
    <location>
        <position position="1"/>
    </location>
</feature>
<keyword evidence="1" id="KW-0175">Coiled coil</keyword>
<dbReference type="Gene3D" id="1.10.287.1490">
    <property type="match status" value="1"/>
</dbReference>